<dbReference type="Pfam" id="PF01584">
    <property type="entry name" value="CheW"/>
    <property type="match status" value="1"/>
</dbReference>
<dbReference type="SUPFAM" id="SSF50341">
    <property type="entry name" value="CheW-like"/>
    <property type="match status" value="1"/>
</dbReference>
<reference evidence="2 3" key="1">
    <citation type="submission" date="2020-08" db="EMBL/GenBank/DDBJ databases">
        <title>Novel species isolated from subtropical streams in China.</title>
        <authorList>
            <person name="Lu H."/>
        </authorList>
    </citation>
    <scope>NUCLEOTIDE SEQUENCE [LARGE SCALE GENOMIC DNA]</scope>
    <source>
        <strain evidence="2 3">LX15W</strain>
    </source>
</reference>
<dbReference type="PROSITE" id="PS50851">
    <property type="entry name" value="CHEW"/>
    <property type="match status" value="1"/>
</dbReference>
<dbReference type="Gene3D" id="2.40.50.180">
    <property type="entry name" value="CheA-289, Domain 4"/>
    <property type="match status" value="1"/>
</dbReference>
<comment type="caution">
    <text evidence="2">The sequence shown here is derived from an EMBL/GenBank/DDBJ whole genome shotgun (WGS) entry which is preliminary data.</text>
</comment>
<dbReference type="InterPro" id="IPR036061">
    <property type="entry name" value="CheW-like_dom_sf"/>
</dbReference>
<name>A0ABR6YGL8_9BURK</name>
<sequence>MADNSSDKFVVTEPEIVVSAAVGRRARLRDFQSQLMERMQAAKAGAHVRANQLGVQIGKYRYLIDLREAGEIVSSGNLTKVPLTKPWYLGLSNVRGSLTSVIDYSLFEGHEATFLDSSCRVLAFSNSLSFNSGLLVSKVLGLRNADEMDLIDEQATDENTMNHHKKPWVLNRFLDADGQIWSQISLSLLVQDQEFLHIGL</sequence>
<evidence type="ECO:0000313" key="3">
    <source>
        <dbReference type="Proteomes" id="UP000624279"/>
    </source>
</evidence>
<organism evidence="2 3">
    <name type="scientific">Undibacterium flavidum</name>
    <dbReference type="NCBI Taxonomy" id="2762297"/>
    <lineage>
        <taxon>Bacteria</taxon>
        <taxon>Pseudomonadati</taxon>
        <taxon>Pseudomonadota</taxon>
        <taxon>Betaproteobacteria</taxon>
        <taxon>Burkholderiales</taxon>
        <taxon>Oxalobacteraceae</taxon>
        <taxon>Undibacterium</taxon>
    </lineage>
</organism>
<dbReference type="InterPro" id="IPR002545">
    <property type="entry name" value="CheW-lke_dom"/>
</dbReference>
<dbReference type="Gene3D" id="2.30.30.40">
    <property type="entry name" value="SH3 Domains"/>
    <property type="match status" value="1"/>
</dbReference>
<keyword evidence="3" id="KW-1185">Reference proteome</keyword>
<evidence type="ECO:0000259" key="1">
    <source>
        <dbReference type="PROSITE" id="PS50851"/>
    </source>
</evidence>
<accession>A0ABR6YGL8</accession>
<protein>
    <submittedName>
        <fullName evidence="2">Chemotaxis protein CheW</fullName>
    </submittedName>
</protein>
<dbReference type="EMBL" id="JACOGA010000021">
    <property type="protein sequence ID" value="MBC3875683.1"/>
    <property type="molecule type" value="Genomic_DNA"/>
</dbReference>
<proteinExistence type="predicted"/>
<feature type="domain" description="CheW-like" evidence="1">
    <location>
        <begin position="49"/>
        <end position="195"/>
    </location>
</feature>
<dbReference type="Proteomes" id="UP000624279">
    <property type="component" value="Unassembled WGS sequence"/>
</dbReference>
<evidence type="ECO:0000313" key="2">
    <source>
        <dbReference type="EMBL" id="MBC3875683.1"/>
    </source>
</evidence>
<gene>
    <name evidence="2" type="ORF">H8K55_18985</name>
</gene>
<dbReference type="RefSeq" id="WP_186943643.1">
    <property type="nucleotide sequence ID" value="NZ_JACOGA010000021.1"/>
</dbReference>